<dbReference type="NCBIfam" id="NF033727">
    <property type="entry name" value="chaperon_ArsD"/>
    <property type="match status" value="1"/>
</dbReference>
<dbReference type="InterPro" id="IPR010712">
    <property type="entry name" value="Arsenical-R_ArsD"/>
</dbReference>
<proteinExistence type="predicted"/>
<name>A0A6N7VU68_9ACTO</name>
<gene>
    <name evidence="1" type="primary">arsD</name>
    <name evidence="1" type="ORF">FYJ24_11260</name>
</gene>
<dbReference type="RefSeq" id="WP_154546466.1">
    <property type="nucleotide sequence ID" value="NZ_VULO01000015.1"/>
</dbReference>
<evidence type="ECO:0000313" key="1">
    <source>
        <dbReference type="EMBL" id="MSS85319.1"/>
    </source>
</evidence>
<sequence>MRTVHVYDPALCCSSGVCGADVDQALVDFAAAVKQVEGEGVQVRRHNLASEPADFATSEVVRKFLEVSGVDGLPVVVVDDVLALSGVYPTVEQLRMFAGVAVAPTLGALPITQESDGCCCGGTC</sequence>
<dbReference type="AlphaFoldDB" id="A0A6N7VU68"/>
<accession>A0A6N7VU68</accession>
<keyword evidence="2" id="KW-1185">Reference proteome</keyword>
<comment type="caution">
    <text evidence="1">The sequence shown here is derived from an EMBL/GenBank/DDBJ whole genome shotgun (WGS) entry which is preliminary data.</text>
</comment>
<dbReference type="Pfam" id="PF06953">
    <property type="entry name" value="ArsD"/>
    <property type="match status" value="1"/>
</dbReference>
<dbReference type="GO" id="GO:0003677">
    <property type="term" value="F:DNA binding"/>
    <property type="evidence" value="ECO:0007669"/>
    <property type="project" value="InterPro"/>
</dbReference>
<dbReference type="EMBL" id="VULO01000015">
    <property type="protein sequence ID" value="MSS85319.1"/>
    <property type="molecule type" value="Genomic_DNA"/>
</dbReference>
<dbReference type="GO" id="GO:0045892">
    <property type="term" value="P:negative regulation of DNA-templated transcription"/>
    <property type="evidence" value="ECO:0007669"/>
    <property type="project" value="InterPro"/>
</dbReference>
<dbReference type="GO" id="GO:0046685">
    <property type="term" value="P:response to arsenic-containing substance"/>
    <property type="evidence" value="ECO:0007669"/>
    <property type="project" value="InterPro"/>
</dbReference>
<dbReference type="Gene3D" id="3.40.30.10">
    <property type="entry name" value="Glutaredoxin"/>
    <property type="match status" value="1"/>
</dbReference>
<reference evidence="1 2" key="1">
    <citation type="submission" date="2019-08" db="EMBL/GenBank/DDBJ databases">
        <title>In-depth cultivation of the pig gut microbiome towards novel bacterial diversity and tailored functional studies.</title>
        <authorList>
            <person name="Wylensek D."/>
            <person name="Hitch T.C.A."/>
            <person name="Clavel T."/>
        </authorList>
    </citation>
    <scope>NUCLEOTIDE SEQUENCE [LARGE SCALE GENOMIC DNA]</scope>
    <source>
        <strain evidence="1 2">WB03_NA08</strain>
    </source>
</reference>
<dbReference type="Proteomes" id="UP000470875">
    <property type="component" value="Unassembled WGS sequence"/>
</dbReference>
<protein>
    <submittedName>
        <fullName evidence="1">Arsenite efflux transporter metallochaperone ArsD</fullName>
    </submittedName>
</protein>
<evidence type="ECO:0000313" key="2">
    <source>
        <dbReference type="Proteomes" id="UP000470875"/>
    </source>
</evidence>
<organism evidence="1 2">
    <name type="scientific">Scrofimicrobium canadense</name>
    <dbReference type="NCBI Taxonomy" id="2652290"/>
    <lineage>
        <taxon>Bacteria</taxon>
        <taxon>Bacillati</taxon>
        <taxon>Actinomycetota</taxon>
        <taxon>Actinomycetes</taxon>
        <taxon>Actinomycetales</taxon>
        <taxon>Actinomycetaceae</taxon>
        <taxon>Scrofimicrobium</taxon>
    </lineage>
</organism>